<evidence type="ECO:0000313" key="1">
    <source>
        <dbReference type="EMBL" id="KAF9647807.1"/>
    </source>
</evidence>
<comment type="caution">
    <text evidence="1">The sequence shown here is derived from an EMBL/GenBank/DDBJ whole genome shotgun (WGS) entry which is preliminary data.</text>
</comment>
<gene>
    <name evidence="1" type="ORF">BDM02DRAFT_2496091</name>
</gene>
<name>A0ACB6ZDX5_THEGA</name>
<reference evidence="1" key="2">
    <citation type="journal article" date="2020" name="Nat. Commun.">
        <title>Large-scale genome sequencing of mycorrhizal fungi provides insights into the early evolution of symbiotic traits.</title>
        <authorList>
            <person name="Miyauchi S."/>
            <person name="Kiss E."/>
            <person name="Kuo A."/>
            <person name="Drula E."/>
            <person name="Kohler A."/>
            <person name="Sanchez-Garcia M."/>
            <person name="Morin E."/>
            <person name="Andreopoulos B."/>
            <person name="Barry K.W."/>
            <person name="Bonito G."/>
            <person name="Buee M."/>
            <person name="Carver A."/>
            <person name="Chen C."/>
            <person name="Cichocki N."/>
            <person name="Clum A."/>
            <person name="Culley D."/>
            <person name="Crous P.W."/>
            <person name="Fauchery L."/>
            <person name="Girlanda M."/>
            <person name="Hayes R.D."/>
            <person name="Keri Z."/>
            <person name="LaButti K."/>
            <person name="Lipzen A."/>
            <person name="Lombard V."/>
            <person name="Magnuson J."/>
            <person name="Maillard F."/>
            <person name="Murat C."/>
            <person name="Nolan M."/>
            <person name="Ohm R.A."/>
            <person name="Pangilinan J."/>
            <person name="Pereira M.F."/>
            <person name="Perotto S."/>
            <person name="Peter M."/>
            <person name="Pfister S."/>
            <person name="Riley R."/>
            <person name="Sitrit Y."/>
            <person name="Stielow J.B."/>
            <person name="Szollosi G."/>
            <person name="Zifcakova L."/>
            <person name="Stursova M."/>
            <person name="Spatafora J.W."/>
            <person name="Tedersoo L."/>
            <person name="Vaario L.M."/>
            <person name="Yamada A."/>
            <person name="Yan M."/>
            <person name="Wang P."/>
            <person name="Xu J."/>
            <person name="Bruns T."/>
            <person name="Baldrian P."/>
            <person name="Vilgalys R."/>
            <person name="Dunand C."/>
            <person name="Henrissat B."/>
            <person name="Grigoriev I.V."/>
            <person name="Hibbett D."/>
            <person name="Nagy L.G."/>
            <person name="Martin F.M."/>
        </authorList>
    </citation>
    <scope>NUCLEOTIDE SEQUENCE</scope>
    <source>
        <strain evidence="1">P2</strain>
    </source>
</reference>
<protein>
    <submittedName>
        <fullName evidence="1">Uncharacterized protein</fullName>
    </submittedName>
</protein>
<dbReference type="EMBL" id="MU118025">
    <property type="protein sequence ID" value="KAF9647807.1"/>
    <property type="molecule type" value="Genomic_DNA"/>
</dbReference>
<evidence type="ECO:0000313" key="2">
    <source>
        <dbReference type="Proteomes" id="UP000886501"/>
    </source>
</evidence>
<proteinExistence type="predicted"/>
<accession>A0ACB6ZDX5</accession>
<organism evidence="1 2">
    <name type="scientific">Thelephora ganbajun</name>
    <name type="common">Ganba fungus</name>
    <dbReference type="NCBI Taxonomy" id="370292"/>
    <lineage>
        <taxon>Eukaryota</taxon>
        <taxon>Fungi</taxon>
        <taxon>Dikarya</taxon>
        <taxon>Basidiomycota</taxon>
        <taxon>Agaricomycotina</taxon>
        <taxon>Agaricomycetes</taxon>
        <taxon>Thelephorales</taxon>
        <taxon>Thelephoraceae</taxon>
        <taxon>Thelephora</taxon>
    </lineage>
</organism>
<sequence>MGLPRWIAISSFHSNASRSSKVGKMNAAVREGHGPIANKYQNKYPKGRNNRAPRLGTIAIFVILTPLAQGVKNCAKRACVGSFHFGTRSKEPQLQVPAQARLRLPGRKT</sequence>
<keyword evidence="2" id="KW-1185">Reference proteome</keyword>
<dbReference type="Proteomes" id="UP000886501">
    <property type="component" value="Unassembled WGS sequence"/>
</dbReference>
<reference evidence="1" key="1">
    <citation type="submission" date="2019-10" db="EMBL/GenBank/DDBJ databases">
        <authorList>
            <consortium name="DOE Joint Genome Institute"/>
            <person name="Kuo A."/>
            <person name="Miyauchi S."/>
            <person name="Kiss E."/>
            <person name="Drula E."/>
            <person name="Kohler A."/>
            <person name="Sanchez-Garcia M."/>
            <person name="Andreopoulos B."/>
            <person name="Barry K.W."/>
            <person name="Bonito G."/>
            <person name="Buee M."/>
            <person name="Carver A."/>
            <person name="Chen C."/>
            <person name="Cichocki N."/>
            <person name="Clum A."/>
            <person name="Culley D."/>
            <person name="Crous P.W."/>
            <person name="Fauchery L."/>
            <person name="Girlanda M."/>
            <person name="Hayes R."/>
            <person name="Keri Z."/>
            <person name="Labutti K."/>
            <person name="Lipzen A."/>
            <person name="Lombard V."/>
            <person name="Magnuson J."/>
            <person name="Maillard F."/>
            <person name="Morin E."/>
            <person name="Murat C."/>
            <person name="Nolan M."/>
            <person name="Ohm R."/>
            <person name="Pangilinan J."/>
            <person name="Pereira M."/>
            <person name="Perotto S."/>
            <person name="Peter M."/>
            <person name="Riley R."/>
            <person name="Sitrit Y."/>
            <person name="Stielow B."/>
            <person name="Szollosi G."/>
            <person name="Zifcakova L."/>
            <person name="Stursova M."/>
            <person name="Spatafora J.W."/>
            <person name="Tedersoo L."/>
            <person name="Vaario L.-M."/>
            <person name="Yamada A."/>
            <person name="Yan M."/>
            <person name="Wang P."/>
            <person name="Xu J."/>
            <person name="Bruns T."/>
            <person name="Baldrian P."/>
            <person name="Vilgalys R."/>
            <person name="Henrissat B."/>
            <person name="Grigoriev I.V."/>
            <person name="Hibbett D."/>
            <person name="Nagy L.G."/>
            <person name="Martin F.M."/>
        </authorList>
    </citation>
    <scope>NUCLEOTIDE SEQUENCE</scope>
    <source>
        <strain evidence="1">P2</strain>
    </source>
</reference>